<dbReference type="Proteomes" id="UP000075880">
    <property type="component" value="Unassembled WGS sequence"/>
</dbReference>
<dbReference type="AlphaFoldDB" id="A0AAG5CVS9"/>
<keyword evidence="2" id="KW-1185">Reference proteome</keyword>
<reference evidence="1" key="1">
    <citation type="submission" date="2024-04" db="UniProtKB">
        <authorList>
            <consortium name="EnsemblMetazoa"/>
        </authorList>
    </citation>
    <scope>IDENTIFICATION</scope>
    <source>
        <strain evidence="1">EBRO</strain>
    </source>
</reference>
<proteinExistence type="predicted"/>
<name>A0AAG5CVS9_ANOAO</name>
<evidence type="ECO:0000313" key="2">
    <source>
        <dbReference type="Proteomes" id="UP000075880"/>
    </source>
</evidence>
<organism evidence="1 2">
    <name type="scientific">Anopheles atroparvus</name>
    <name type="common">European mosquito</name>
    <dbReference type="NCBI Taxonomy" id="41427"/>
    <lineage>
        <taxon>Eukaryota</taxon>
        <taxon>Metazoa</taxon>
        <taxon>Ecdysozoa</taxon>
        <taxon>Arthropoda</taxon>
        <taxon>Hexapoda</taxon>
        <taxon>Insecta</taxon>
        <taxon>Pterygota</taxon>
        <taxon>Neoptera</taxon>
        <taxon>Endopterygota</taxon>
        <taxon>Diptera</taxon>
        <taxon>Nematocera</taxon>
        <taxon>Culicoidea</taxon>
        <taxon>Culicidae</taxon>
        <taxon>Anophelinae</taxon>
        <taxon>Anopheles</taxon>
    </lineage>
</organism>
<sequence>MEKEAKNCTSIIYRLDLHNRLSCVSNRSGSARRDMLLGDCDQSPRCFRRCGLSTP</sequence>
<dbReference type="EnsemblMetazoa" id="ENSAATROPT003075">
    <property type="protein sequence ID" value="ENSAATROPP002952"/>
    <property type="gene ID" value="ENSAATROPG002434"/>
</dbReference>
<accession>A0AAG5CVS9</accession>
<protein>
    <submittedName>
        <fullName evidence="1">Uncharacterized protein</fullName>
    </submittedName>
</protein>
<evidence type="ECO:0000313" key="1">
    <source>
        <dbReference type="EnsemblMetazoa" id="ENSAATROPP002952"/>
    </source>
</evidence>